<dbReference type="PANTHER" id="PTHR30451:SF5">
    <property type="entry name" value="SLR0019 PROTEIN"/>
    <property type="match status" value="1"/>
</dbReference>
<evidence type="ECO:0000313" key="1">
    <source>
        <dbReference type="EMBL" id="RKG55293.1"/>
    </source>
</evidence>
<dbReference type="Proteomes" id="UP000281084">
    <property type="component" value="Unassembled WGS sequence"/>
</dbReference>
<dbReference type="EMBL" id="RAXZ01000002">
    <property type="protein sequence ID" value="RKG55293.1"/>
    <property type="molecule type" value="Genomic_DNA"/>
</dbReference>
<dbReference type="RefSeq" id="WP_120366793.1">
    <property type="nucleotide sequence ID" value="NZ_RAXZ01000002.1"/>
</dbReference>
<dbReference type="GO" id="GO:0015473">
    <property type="term" value="F:fimbrial usher porin activity"/>
    <property type="evidence" value="ECO:0007669"/>
    <property type="project" value="InterPro"/>
</dbReference>
<evidence type="ECO:0000313" key="2">
    <source>
        <dbReference type="Proteomes" id="UP000281084"/>
    </source>
</evidence>
<dbReference type="GO" id="GO:0009279">
    <property type="term" value="C:cell outer membrane"/>
    <property type="evidence" value="ECO:0007669"/>
    <property type="project" value="TreeGrafter"/>
</dbReference>
<dbReference type="AlphaFoldDB" id="A0A3A8GQJ0"/>
<dbReference type="Gene3D" id="2.60.40.3110">
    <property type="match status" value="1"/>
</dbReference>
<dbReference type="InterPro" id="IPR000015">
    <property type="entry name" value="Fimb_usher"/>
</dbReference>
<sequence>MKKGIKKVRNIVKSPSTVVLICCTFYAQQSLAQTVIEKPLLAETAPDLRTELSAANAPAAENAILGLWINGVDLQQEAFILNINQKRYIECSILQQGFVDISQLSSLNQNNIQYCLIENTSFSSEIDIQRQLYKLNIPAQYMLKQKLSAKQRFIPDMPNLGGFINYNVYYQDGDYTKQVNASTDLNLFWKNILFNSSHLFRKTYYDQQADVQDSSRLNTSLSFEFPEKMTTLKLGDNVSNYTGLNQSFYFGGFSFGTNFSRRPNFTYWNTPSVQGSALTQSTVDLIINGSQAYNAKVNPGQYNIDSNIGFSGLGDAQVIVKDILGNTTVQNISVFVDQRLLRPGLTDYNISAGKLRYNYAYDDNDYRDWFGSGYVRRGITPSTTLGATADYSKKLESAGLMWSQYLHKLGLLEVNSAYSRADDLGLEGYTVNTEFKRNTQNYSVGLRSQYYSPEFRMLGLDDYKTNYLPQQENQIYLSKNQIPFINNLSLSYVERKYREDMAQQDQRIFNLRTSQSFAKGLFGSFGVSYDAESNDRASVDVMLSYNFDDSKHSATLSQHDDDETSLQFNKYSFENTGFDYTIGASRSHDVYSGNLSTTLKTNSGDLNLQYLQTDDQKYYSANYMGSLVWLGNRLDLSKYISNSFALIRVDGTPNVDIYSNGSYIGKTNKKGEIFSYNLYGYSENNVLFDESQISIEDSFSHSSRSIMPINQRGYIIDFPVSKTESQNLTFKFIDQNQQPLESGSIVNFKGIEQSKYPINSQNLVTVYGLSPQSYSIQVKTTKETCSSQFTLAPDIAKDETIVLTCQ</sequence>
<comment type="caution">
    <text evidence="1">The sequence shown here is derived from an EMBL/GenBank/DDBJ whole genome shotgun (WGS) entry which is preliminary data.</text>
</comment>
<dbReference type="Gene3D" id="2.60.40.2610">
    <property type="entry name" value="Outer membrane usher protein FimD, plug domain"/>
    <property type="match status" value="1"/>
</dbReference>
<dbReference type="InterPro" id="IPR042186">
    <property type="entry name" value="FimD_plug_dom"/>
</dbReference>
<dbReference type="Pfam" id="PF00577">
    <property type="entry name" value="Usher"/>
    <property type="match status" value="1"/>
</dbReference>
<reference evidence="1 2" key="1">
    <citation type="submission" date="2018-09" db="EMBL/GenBank/DDBJ databases">
        <title>The draft genome of Acinetobacter spp. strains.</title>
        <authorList>
            <person name="Qin J."/>
            <person name="Feng Y."/>
            <person name="Zong Z."/>
        </authorList>
    </citation>
    <scope>NUCLEOTIDE SEQUENCE [LARGE SCALE GENOMIC DNA]</scope>
    <source>
        <strain evidence="1 2">WCHAc060002</strain>
    </source>
</reference>
<dbReference type="PANTHER" id="PTHR30451">
    <property type="entry name" value="OUTER MEMBRANE USHER PROTEIN"/>
    <property type="match status" value="1"/>
</dbReference>
<accession>A0A3A8GQJ0</accession>
<proteinExistence type="predicted"/>
<protein>
    <submittedName>
        <fullName evidence="1">Fimbrial biogenesis outer membrane usher protein</fullName>
    </submittedName>
</protein>
<gene>
    <name evidence="1" type="ORF">D7V64_03000</name>
</gene>
<organism evidence="1 2">
    <name type="scientific">Acinetobacter cumulans</name>
    <dbReference type="NCBI Taxonomy" id="2136182"/>
    <lineage>
        <taxon>Bacteria</taxon>
        <taxon>Pseudomonadati</taxon>
        <taxon>Pseudomonadota</taxon>
        <taxon>Gammaproteobacteria</taxon>
        <taxon>Moraxellales</taxon>
        <taxon>Moraxellaceae</taxon>
        <taxon>Acinetobacter</taxon>
    </lineage>
</organism>
<name>A0A3A8GQJ0_9GAMM</name>
<dbReference type="GO" id="GO:0009297">
    <property type="term" value="P:pilus assembly"/>
    <property type="evidence" value="ECO:0007669"/>
    <property type="project" value="InterPro"/>
</dbReference>